<keyword evidence="4" id="KW-1185">Reference proteome</keyword>
<protein>
    <recommendedName>
        <fullName evidence="2">DUF6534 domain-containing protein</fullName>
    </recommendedName>
</protein>
<dbReference type="EMBL" id="AWSO01000287">
    <property type="protein sequence ID" value="ESK92419.1"/>
    <property type="molecule type" value="Genomic_DNA"/>
</dbReference>
<comment type="caution">
    <text evidence="3">The sequence shown here is derived from an EMBL/GenBank/DDBJ whole genome shotgun (WGS) entry which is preliminary data.</text>
</comment>
<evidence type="ECO:0000313" key="3">
    <source>
        <dbReference type="EMBL" id="ESK92419.1"/>
    </source>
</evidence>
<organism evidence="3 4">
    <name type="scientific">Moniliophthora roreri (strain MCA 2997)</name>
    <name type="common">Cocoa frosty pod rot fungus</name>
    <name type="synonym">Crinipellis roreri</name>
    <dbReference type="NCBI Taxonomy" id="1381753"/>
    <lineage>
        <taxon>Eukaryota</taxon>
        <taxon>Fungi</taxon>
        <taxon>Dikarya</taxon>
        <taxon>Basidiomycota</taxon>
        <taxon>Agaricomycotina</taxon>
        <taxon>Agaricomycetes</taxon>
        <taxon>Agaricomycetidae</taxon>
        <taxon>Agaricales</taxon>
        <taxon>Marasmiineae</taxon>
        <taxon>Marasmiaceae</taxon>
        <taxon>Moniliophthora</taxon>
    </lineage>
</organism>
<dbReference type="PANTHER" id="PTHR40465:SF1">
    <property type="entry name" value="DUF6534 DOMAIN-CONTAINING PROTEIN"/>
    <property type="match status" value="1"/>
</dbReference>
<sequence length="355" mass="39507">MIEALSDPSYSYAALLLGSLVAFGLSGIVFVQSIVYFKLYPLDTLLLKVMVTLVWALDAIHSACLAVGLFNYFITFRGDDSKIDHIPWSIALSVVATAIQTLIAHCYFAHKIFKASNRNYFLTVPIIALALARVGAATVTTSQMLRLQRYSVFTRRYPGWVFTTGLSLSAGIDVIIAALLCWKLHSMRSLMSSTVLIKMVDTLTLYTLENGFLTCLAATASLICWLVMPGNLIFLGLHFIIEKLYANSLLASLNTRKELRRMGPRLSPWSDASLPVLCFEDFPAPVPPRNPLSLTNPADVDRTMVKSRKALEVNVQQVTVRTSEELPREAVPLPRRPPTILRWQPRSAIVMNEDV</sequence>
<dbReference type="Pfam" id="PF20152">
    <property type="entry name" value="DUF6534"/>
    <property type="match status" value="1"/>
</dbReference>
<dbReference type="Proteomes" id="UP000017559">
    <property type="component" value="Unassembled WGS sequence"/>
</dbReference>
<name>V2YL49_MONRO</name>
<feature type="transmembrane region" description="Helical" evidence="1">
    <location>
        <begin position="49"/>
        <end position="74"/>
    </location>
</feature>
<evidence type="ECO:0000313" key="4">
    <source>
        <dbReference type="Proteomes" id="UP000017559"/>
    </source>
</evidence>
<dbReference type="OrthoDB" id="3206554at2759"/>
<keyword evidence="1" id="KW-0472">Membrane</keyword>
<keyword evidence="1" id="KW-0812">Transmembrane</keyword>
<feature type="transmembrane region" description="Helical" evidence="1">
    <location>
        <begin position="12"/>
        <end position="37"/>
    </location>
</feature>
<proteinExistence type="predicted"/>
<reference evidence="3 4" key="1">
    <citation type="journal article" date="2014" name="BMC Genomics">
        <title>Genome and secretome analysis of the hemibiotrophic fungal pathogen, Moniliophthora roreri, which causes frosty pod rot disease of cacao: mechanisms of the biotrophic and necrotrophic phases.</title>
        <authorList>
            <person name="Meinhardt L.W."/>
            <person name="Costa G.G.L."/>
            <person name="Thomazella D.P.T."/>
            <person name="Teixeira P.J.P.L."/>
            <person name="Carazzolle M.F."/>
            <person name="Schuster S.C."/>
            <person name="Carlson J.E."/>
            <person name="Guiltinan M.J."/>
            <person name="Mieczkowski P."/>
            <person name="Farmer A."/>
            <person name="Ramaraj T."/>
            <person name="Crozier J."/>
            <person name="Davis R.E."/>
            <person name="Shao J."/>
            <person name="Melnick R.L."/>
            <person name="Pereira G.A.G."/>
            <person name="Bailey B.A."/>
        </authorList>
    </citation>
    <scope>NUCLEOTIDE SEQUENCE [LARGE SCALE GENOMIC DNA]</scope>
    <source>
        <strain evidence="3 4">MCA 2997</strain>
    </source>
</reference>
<evidence type="ECO:0000259" key="2">
    <source>
        <dbReference type="Pfam" id="PF20152"/>
    </source>
</evidence>
<feature type="domain" description="DUF6534" evidence="2">
    <location>
        <begin position="169"/>
        <end position="257"/>
    </location>
</feature>
<feature type="transmembrane region" description="Helical" evidence="1">
    <location>
        <begin position="120"/>
        <end position="139"/>
    </location>
</feature>
<gene>
    <name evidence="3" type="ORF">Moror_4550</name>
</gene>
<feature type="transmembrane region" description="Helical" evidence="1">
    <location>
        <begin position="203"/>
        <end position="228"/>
    </location>
</feature>
<feature type="transmembrane region" description="Helical" evidence="1">
    <location>
        <begin position="86"/>
        <end position="108"/>
    </location>
</feature>
<dbReference type="KEGG" id="mrr:Moror_4550"/>
<dbReference type="PANTHER" id="PTHR40465">
    <property type="entry name" value="CHROMOSOME 1, WHOLE GENOME SHOTGUN SEQUENCE"/>
    <property type="match status" value="1"/>
</dbReference>
<dbReference type="AlphaFoldDB" id="V2YL49"/>
<dbReference type="InterPro" id="IPR045339">
    <property type="entry name" value="DUF6534"/>
</dbReference>
<dbReference type="HOGENOM" id="CLU_046025_0_0_1"/>
<evidence type="ECO:0000256" key="1">
    <source>
        <dbReference type="SAM" id="Phobius"/>
    </source>
</evidence>
<accession>V2YL49</accession>
<feature type="transmembrane region" description="Helical" evidence="1">
    <location>
        <begin position="159"/>
        <end position="182"/>
    </location>
</feature>
<keyword evidence="1" id="KW-1133">Transmembrane helix</keyword>